<reference evidence="2" key="2">
    <citation type="journal article" date="2018" name="Plant J.">
        <title>The Sorghum bicolor reference genome: improved assembly, gene annotations, a transcriptome atlas, and signatures of genome organization.</title>
        <authorList>
            <person name="McCormick R.F."/>
            <person name="Truong S.K."/>
            <person name="Sreedasyam A."/>
            <person name="Jenkins J."/>
            <person name="Shu S."/>
            <person name="Sims D."/>
            <person name="Kennedy M."/>
            <person name="Amirebrahimi M."/>
            <person name="Weers B.D."/>
            <person name="McKinley B."/>
            <person name="Mattison A."/>
            <person name="Morishige D.T."/>
            <person name="Grimwood J."/>
            <person name="Schmutz J."/>
            <person name="Mullet J.E."/>
        </authorList>
    </citation>
    <scope>NUCLEOTIDE SEQUENCE [LARGE SCALE GENOMIC DNA]</scope>
    <source>
        <strain evidence="2">cv. BTx623</strain>
    </source>
</reference>
<evidence type="ECO:0000313" key="2">
    <source>
        <dbReference type="Proteomes" id="UP000000768"/>
    </source>
</evidence>
<dbReference type="Proteomes" id="UP000000768">
    <property type="component" value="Chromosome 6"/>
</dbReference>
<sequence length="79" mass="8893">MSALELCPGPWNCHRPDRRGGATKTELVNPPGCNFCNLSAKRTRRVNILIYKVFSMSANCNHQACQENYDSQIIYCASK</sequence>
<reference evidence="1 2" key="1">
    <citation type="journal article" date="2009" name="Nature">
        <title>The Sorghum bicolor genome and the diversification of grasses.</title>
        <authorList>
            <person name="Paterson A.H."/>
            <person name="Bowers J.E."/>
            <person name="Bruggmann R."/>
            <person name="Dubchak I."/>
            <person name="Grimwood J."/>
            <person name="Gundlach H."/>
            <person name="Haberer G."/>
            <person name="Hellsten U."/>
            <person name="Mitros T."/>
            <person name="Poliakov A."/>
            <person name="Schmutz J."/>
            <person name="Spannagl M."/>
            <person name="Tang H."/>
            <person name="Wang X."/>
            <person name="Wicker T."/>
            <person name="Bharti A.K."/>
            <person name="Chapman J."/>
            <person name="Feltus F.A."/>
            <person name="Gowik U."/>
            <person name="Grigoriev I.V."/>
            <person name="Lyons E."/>
            <person name="Maher C.A."/>
            <person name="Martis M."/>
            <person name="Narechania A."/>
            <person name="Otillar R.P."/>
            <person name="Penning B.W."/>
            <person name="Salamov A.A."/>
            <person name="Wang Y."/>
            <person name="Zhang L."/>
            <person name="Carpita N.C."/>
            <person name="Freeling M."/>
            <person name="Gingle A.R."/>
            <person name="Hash C.T."/>
            <person name="Keller B."/>
            <person name="Klein P."/>
            <person name="Kresovich S."/>
            <person name="McCann M.C."/>
            <person name="Ming R."/>
            <person name="Peterson D.G."/>
            <person name="Mehboob-ur-Rahman"/>
            <person name="Ware D."/>
            <person name="Westhoff P."/>
            <person name="Mayer K.F."/>
            <person name="Messing J."/>
            <person name="Rokhsar D.S."/>
        </authorList>
    </citation>
    <scope>NUCLEOTIDE SEQUENCE [LARGE SCALE GENOMIC DNA]</scope>
    <source>
        <strain evidence="2">cv. BTx623</strain>
    </source>
</reference>
<proteinExistence type="predicted"/>
<dbReference type="EMBL" id="CM000765">
    <property type="protein sequence ID" value="KXG27520.1"/>
    <property type="molecule type" value="Genomic_DNA"/>
</dbReference>
<dbReference type="InParanoid" id="A0A1B6PPB9"/>
<evidence type="ECO:0000313" key="1">
    <source>
        <dbReference type="EMBL" id="KXG27520.1"/>
    </source>
</evidence>
<accession>A0A1B6PPB9</accession>
<organism evidence="1 2">
    <name type="scientific">Sorghum bicolor</name>
    <name type="common">Sorghum</name>
    <name type="synonym">Sorghum vulgare</name>
    <dbReference type="NCBI Taxonomy" id="4558"/>
    <lineage>
        <taxon>Eukaryota</taxon>
        <taxon>Viridiplantae</taxon>
        <taxon>Streptophyta</taxon>
        <taxon>Embryophyta</taxon>
        <taxon>Tracheophyta</taxon>
        <taxon>Spermatophyta</taxon>
        <taxon>Magnoliopsida</taxon>
        <taxon>Liliopsida</taxon>
        <taxon>Poales</taxon>
        <taxon>Poaceae</taxon>
        <taxon>PACMAD clade</taxon>
        <taxon>Panicoideae</taxon>
        <taxon>Andropogonodae</taxon>
        <taxon>Andropogoneae</taxon>
        <taxon>Sorghinae</taxon>
        <taxon>Sorghum</taxon>
    </lineage>
</organism>
<dbReference type="AlphaFoldDB" id="A0A1B6PPB9"/>
<dbReference type="Gramene" id="KXG27520">
    <property type="protein sequence ID" value="KXG27520"/>
    <property type="gene ID" value="SORBI_3006G280700"/>
</dbReference>
<protein>
    <submittedName>
        <fullName evidence="1">Uncharacterized protein</fullName>
    </submittedName>
</protein>
<keyword evidence="2" id="KW-1185">Reference proteome</keyword>
<name>A0A1B6PPB9_SORBI</name>
<gene>
    <name evidence="1" type="ORF">SORBI_3006G280700</name>
</gene>